<dbReference type="InParanoid" id="A0A212EUI8"/>
<keyword evidence="2" id="KW-1185">Reference proteome</keyword>
<proteinExistence type="predicted"/>
<dbReference type="AlphaFoldDB" id="A0A212EUI8"/>
<feature type="non-terminal residue" evidence="1">
    <location>
        <position position="1"/>
    </location>
</feature>
<dbReference type="Proteomes" id="UP000007151">
    <property type="component" value="Unassembled WGS sequence"/>
</dbReference>
<protein>
    <submittedName>
        <fullName evidence="1">Uncharacterized protein</fullName>
    </submittedName>
</protein>
<accession>A0A212EUI8</accession>
<name>A0A212EUI8_DANPL</name>
<gene>
    <name evidence="1" type="ORF">KGM_205912B</name>
</gene>
<dbReference type="KEGG" id="dpl:KGM_205912B"/>
<comment type="caution">
    <text evidence="1">The sequence shown here is derived from an EMBL/GenBank/DDBJ whole genome shotgun (WGS) entry which is preliminary data.</text>
</comment>
<organism evidence="1 2">
    <name type="scientific">Danaus plexippus plexippus</name>
    <dbReference type="NCBI Taxonomy" id="278856"/>
    <lineage>
        <taxon>Eukaryota</taxon>
        <taxon>Metazoa</taxon>
        <taxon>Ecdysozoa</taxon>
        <taxon>Arthropoda</taxon>
        <taxon>Hexapoda</taxon>
        <taxon>Insecta</taxon>
        <taxon>Pterygota</taxon>
        <taxon>Neoptera</taxon>
        <taxon>Endopterygota</taxon>
        <taxon>Lepidoptera</taxon>
        <taxon>Glossata</taxon>
        <taxon>Ditrysia</taxon>
        <taxon>Papilionoidea</taxon>
        <taxon>Nymphalidae</taxon>
        <taxon>Danainae</taxon>
        <taxon>Danaini</taxon>
        <taxon>Danaina</taxon>
        <taxon>Danaus</taxon>
        <taxon>Danaus</taxon>
    </lineage>
</organism>
<reference evidence="1 2" key="1">
    <citation type="journal article" date="2011" name="Cell">
        <title>The monarch butterfly genome yields insights into long-distance migration.</title>
        <authorList>
            <person name="Zhan S."/>
            <person name="Merlin C."/>
            <person name="Boore J.L."/>
            <person name="Reppert S.M."/>
        </authorList>
    </citation>
    <scope>NUCLEOTIDE SEQUENCE [LARGE SCALE GENOMIC DNA]</scope>
    <source>
        <strain evidence="1">F-2</strain>
    </source>
</reference>
<dbReference type="EMBL" id="AGBW02012355">
    <property type="protein sequence ID" value="OWR45170.1"/>
    <property type="molecule type" value="Genomic_DNA"/>
</dbReference>
<evidence type="ECO:0000313" key="1">
    <source>
        <dbReference type="EMBL" id="OWR45170.1"/>
    </source>
</evidence>
<sequence>VPNTPGSPEAIMNLGAGLLFCFRNAQPKVYLDFKSVTQLWNAPTMKEPHFRS</sequence>
<evidence type="ECO:0000313" key="2">
    <source>
        <dbReference type="Proteomes" id="UP000007151"/>
    </source>
</evidence>